<dbReference type="EMBL" id="MU150237">
    <property type="protein sequence ID" value="KAF9467288.1"/>
    <property type="molecule type" value="Genomic_DNA"/>
</dbReference>
<organism evidence="1 2">
    <name type="scientific">Collybia nuda</name>
    <dbReference type="NCBI Taxonomy" id="64659"/>
    <lineage>
        <taxon>Eukaryota</taxon>
        <taxon>Fungi</taxon>
        <taxon>Dikarya</taxon>
        <taxon>Basidiomycota</taxon>
        <taxon>Agaricomycotina</taxon>
        <taxon>Agaricomycetes</taxon>
        <taxon>Agaricomycetidae</taxon>
        <taxon>Agaricales</taxon>
        <taxon>Tricholomatineae</taxon>
        <taxon>Clitocybaceae</taxon>
        <taxon>Collybia</taxon>
    </lineage>
</organism>
<dbReference type="OrthoDB" id="544685at2759"/>
<evidence type="ECO:0000313" key="2">
    <source>
        <dbReference type="Proteomes" id="UP000807353"/>
    </source>
</evidence>
<proteinExistence type="predicted"/>
<accession>A0A9P6CP38</accession>
<gene>
    <name evidence="1" type="ORF">BDZ94DRAFT_1305379</name>
</gene>
<keyword evidence="2" id="KW-1185">Reference proteome</keyword>
<evidence type="ECO:0000313" key="1">
    <source>
        <dbReference type="EMBL" id="KAF9467288.1"/>
    </source>
</evidence>
<reference evidence="1" key="1">
    <citation type="submission" date="2020-11" db="EMBL/GenBank/DDBJ databases">
        <authorList>
            <consortium name="DOE Joint Genome Institute"/>
            <person name="Ahrendt S."/>
            <person name="Riley R."/>
            <person name="Andreopoulos W."/>
            <person name="Labutti K."/>
            <person name="Pangilinan J."/>
            <person name="Ruiz-Duenas F.J."/>
            <person name="Barrasa J.M."/>
            <person name="Sanchez-Garcia M."/>
            <person name="Camarero S."/>
            <person name="Miyauchi S."/>
            <person name="Serrano A."/>
            <person name="Linde D."/>
            <person name="Babiker R."/>
            <person name="Drula E."/>
            <person name="Ayuso-Fernandez I."/>
            <person name="Pacheco R."/>
            <person name="Padilla G."/>
            <person name="Ferreira P."/>
            <person name="Barriuso J."/>
            <person name="Kellner H."/>
            <person name="Castanera R."/>
            <person name="Alfaro M."/>
            <person name="Ramirez L."/>
            <person name="Pisabarro A.G."/>
            <person name="Kuo A."/>
            <person name="Tritt A."/>
            <person name="Lipzen A."/>
            <person name="He G."/>
            <person name="Yan M."/>
            <person name="Ng V."/>
            <person name="Cullen D."/>
            <person name="Martin F."/>
            <person name="Rosso M.-N."/>
            <person name="Henrissat B."/>
            <person name="Hibbett D."/>
            <person name="Martinez A.T."/>
            <person name="Grigoriev I.V."/>
        </authorList>
    </citation>
    <scope>NUCLEOTIDE SEQUENCE</scope>
    <source>
        <strain evidence="1">CBS 247.69</strain>
    </source>
</reference>
<sequence length="693" mass="76134">MNHPPPQTLLSTIQRFQKHNILPNNVDHSFASSAEESCTLLQDLINATDQVANSLDIYSSTPWSNPKLVSLLRQHSSIVHRLYLSDAQQIIDALRKRSGSSYGEDVPLDPRHTIDWCVSRLETWGTSVGMETFKDDNRESGGGISVVLGGKVLVVDVDFSVDALNPQETEIKISRVKTSYAISNSGSGTSNSGGSISLDAFLKDCIQNFCSEVRKPEASRSLEEAARLGTVILDQLRYLVMLDRLAARKEDNGLKWFTDVDQLCPILEDFAKSEAEVVASSLGLTHAPLDIFLLRSHTLPLPFLVSPSISFLTYVSPSAYLSLLKNIPTPIPQNHQNFPQLDIPLLSLRSHLLHHHQGVTIATLSLSGPSDSQLFPASMSMPNFITRPTFPLDPRGSDLEHVFPQLADLSMMMDTSDAPPGHYVWILDFTNGGKRPGVVMSQSRMRDIELVVNPLGGMDDLNSVGMMSFGTGSWVDLLLNTGNNTSPERYTAIYKSPTSIHPPLQLRLTTPEEPGFRLDKVPVHSMKEVWGILEVVREQCWLNGILSGCDWTPEGLKLDASELPPETEATEDELQAVLSGNITPRKIPVNVFLPLNNIASDPLFGTPDLDSLSIPHLQPRRPKIVMTSPERPPISGLVEITIIYDETKPRGISVEVSGAMGSDMKPDVLEEICRRGGGLGLSGRVWSNAHVLS</sequence>
<dbReference type="AlphaFoldDB" id="A0A9P6CP38"/>
<comment type="caution">
    <text evidence="1">The sequence shown here is derived from an EMBL/GenBank/DDBJ whole genome shotgun (WGS) entry which is preliminary data.</text>
</comment>
<evidence type="ECO:0008006" key="3">
    <source>
        <dbReference type="Google" id="ProtNLM"/>
    </source>
</evidence>
<name>A0A9P6CP38_9AGAR</name>
<dbReference type="Proteomes" id="UP000807353">
    <property type="component" value="Unassembled WGS sequence"/>
</dbReference>
<protein>
    <recommendedName>
        <fullName evidence="3">Mediator of RNA polymerase II transcription subunit 1</fullName>
    </recommendedName>
</protein>